<dbReference type="InterPro" id="IPR036804">
    <property type="entry name" value="CheR_N_sf"/>
</dbReference>
<feature type="binding site" evidence="6">
    <location>
        <begin position="213"/>
        <end position="214"/>
    </location>
    <ligand>
        <name>S-adenosyl-L-methionine</name>
        <dbReference type="ChEBI" id="CHEBI:59789"/>
    </ligand>
</feature>
<dbReference type="GO" id="GO:0032259">
    <property type="term" value="P:methylation"/>
    <property type="evidence" value="ECO:0007669"/>
    <property type="project" value="UniProtKB-KW"/>
</dbReference>
<dbReference type="PANTHER" id="PTHR24422:SF19">
    <property type="entry name" value="CHEMOTAXIS PROTEIN METHYLTRANSFERASE"/>
    <property type="match status" value="1"/>
</dbReference>
<dbReference type="InterPro" id="IPR022641">
    <property type="entry name" value="CheR_N"/>
</dbReference>
<gene>
    <name evidence="8" type="ORF">BST96_13150</name>
</gene>
<dbReference type="AlphaFoldDB" id="A0A1X9NA98"/>
<dbReference type="InterPro" id="IPR022642">
    <property type="entry name" value="CheR_C"/>
</dbReference>
<feature type="binding site" evidence="6">
    <location>
        <position position="93"/>
    </location>
    <ligand>
        <name>S-adenosyl-L-methionine</name>
        <dbReference type="ChEBI" id="CHEBI:59789"/>
    </ligand>
</feature>
<dbReference type="EC" id="2.1.1.80" evidence="5"/>
<dbReference type="STRING" id="716816.BST96_13150"/>
<feature type="binding site" evidence="6">
    <location>
        <position position="89"/>
    </location>
    <ligand>
        <name>S-adenosyl-L-methionine</name>
        <dbReference type="ChEBI" id="CHEBI:59789"/>
    </ligand>
</feature>
<feature type="binding site" evidence="6">
    <location>
        <position position="87"/>
    </location>
    <ligand>
        <name>S-adenosyl-L-methionine</name>
        <dbReference type="ChEBI" id="CHEBI:59789"/>
    </ligand>
</feature>
<comment type="function">
    <text evidence="5">Methylation of the membrane-bound methyl-accepting chemotaxis proteins (MCP) to form gamma-glutamyl methyl ester residues in MCP.</text>
</comment>
<dbReference type="Pfam" id="PF01739">
    <property type="entry name" value="CheR"/>
    <property type="match status" value="1"/>
</dbReference>
<proteinExistence type="predicted"/>
<dbReference type="OrthoDB" id="9816309at2"/>
<feature type="binding site" evidence="6">
    <location>
        <position position="130"/>
    </location>
    <ligand>
        <name>S-adenosyl-L-methionine</name>
        <dbReference type="ChEBI" id="CHEBI:59789"/>
    </ligand>
</feature>
<dbReference type="EMBL" id="CP019343">
    <property type="protein sequence ID" value="ARN74980.1"/>
    <property type="molecule type" value="Genomic_DNA"/>
</dbReference>
<keyword evidence="2 5" id="KW-0489">Methyltransferase</keyword>
<accession>A0A1X9NA98</accession>
<evidence type="ECO:0000256" key="1">
    <source>
        <dbReference type="ARBA" id="ARBA00001541"/>
    </source>
</evidence>
<dbReference type="InterPro" id="IPR000780">
    <property type="entry name" value="CheR_MeTrfase"/>
</dbReference>
<dbReference type="CDD" id="cd02440">
    <property type="entry name" value="AdoMet_MTases"/>
    <property type="match status" value="1"/>
</dbReference>
<evidence type="ECO:0000256" key="5">
    <source>
        <dbReference type="PIRNR" id="PIRNR000410"/>
    </source>
</evidence>
<evidence type="ECO:0000256" key="3">
    <source>
        <dbReference type="ARBA" id="ARBA00022679"/>
    </source>
</evidence>
<protein>
    <recommendedName>
        <fullName evidence="5">Chemotaxis protein methyltransferase</fullName>
        <ecNumber evidence="5">2.1.1.80</ecNumber>
    </recommendedName>
</protein>
<evidence type="ECO:0000256" key="4">
    <source>
        <dbReference type="ARBA" id="ARBA00022691"/>
    </source>
</evidence>
<dbReference type="SUPFAM" id="SSF47757">
    <property type="entry name" value="Chemotaxis receptor methyltransferase CheR, N-terminal domain"/>
    <property type="match status" value="1"/>
</dbReference>
<evidence type="ECO:0000259" key="7">
    <source>
        <dbReference type="PROSITE" id="PS50123"/>
    </source>
</evidence>
<dbReference type="InterPro" id="IPR026024">
    <property type="entry name" value="Chemotaxis_MeTrfase_CheR"/>
</dbReference>
<keyword evidence="3 5" id="KW-0808">Transferase</keyword>
<dbReference type="KEGG" id="osg:BST96_13150"/>
<keyword evidence="4 5" id="KW-0949">S-adenosyl-L-methionine</keyword>
<dbReference type="InterPro" id="IPR050903">
    <property type="entry name" value="Bact_Chemotaxis_MeTrfase"/>
</dbReference>
<dbReference type="SMART" id="SM00138">
    <property type="entry name" value="MeTrc"/>
    <property type="match status" value="1"/>
</dbReference>
<dbReference type="GO" id="GO:0008983">
    <property type="term" value="F:protein-glutamate O-methyltransferase activity"/>
    <property type="evidence" value="ECO:0007669"/>
    <property type="project" value="UniProtKB-EC"/>
</dbReference>
<organism evidence="8 9">
    <name type="scientific">Oceanicoccus sagamiensis</name>
    <dbReference type="NCBI Taxonomy" id="716816"/>
    <lineage>
        <taxon>Bacteria</taxon>
        <taxon>Pseudomonadati</taxon>
        <taxon>Pseudomonadota</taxon>
        <taxon>Gammaproteobacteria</taxon>
        <taxon>Cellvibrionales</taxon>
        <taxon>Spongiibacteraceae</taxon>
        <taxon>Oceanicoccus</taxon>
    </lineage>
</organism>
<dbReference type="SUPFAM" id="SSF53335">
    <property type="entry name" value="S-adenosyl-L-methionine-dependent methyltransferases"/>
    <property type="match status" value="1"/>
</dbReference>
<name>A0A1X9NA98_9GAMM</name>
<dbReference type="Gene3D" id="1.10.155.10">
    <property type="entry name" value="Chemotaxis receptor methyltransferase CheR, N-terminal domain"/>
    <property type="match status" value="1"/>
</dbReference>
<feature type="domain" description="CheR-type methyltransferase" evidence="7">
    <location>
        <begin position="12"/>
        <end position="286"/>
    </location>
</feature>
<dbReference type="PRINTS" id="PR00996">
    <property type="entry name" value="CHERMTFRASE"/>
</dbReference>
<keyword evidence="9" id="KW-1185">Reference proteome</keyword>
<evidence type="ECO:0000313" key="9">
    <source>
        <dbReference type="Proteomes" id="UP000193450"/>
    </source>
</evidence>
<comment type="catalytic activity">
    <reaction evidence="1 5">
        <text>L-glutamyl-[protein] + S-adenosyl-L-methionine = [protein]-L-glutamate 5-O-methyl ester + S-adenosyl-L-homocysteine</text>
        <dbReference type="Rhea" id="RHEA:24452"/>
        <dbReference type="Rhea" id="RHEA-COMP:10208"/>
        <dbReference type="Rhea" id="RHEA-COMP:10311"/>
        <dbReference type="ChEBI" id="CHEBI:29973"/>
        <dbReference type="ChEBI" id="CHEBI:57856"/>
        <dbReference type="ChEBI" id="CHEBI:59789"/>
        <dbReference type="ChEBI" id="CHEBI:82795"/>
        <dbReference type="EC" id="2.1.1.80"/>
    </reaction>
</comment>
<dbReference type="PIRSF" id="PIRSF000410">
    <property type="entry name" value="CheR"/>
    <property type="match status" value="1"/>
</dbReference>
<dbReference type="RefSeq" id="WP_085759146.1">
    <property type="nucleotide sequence ID" value="NZ_CP019343.1"/>
</dbReference>
<evidence type="ECO:0000313" key="8">
    <source>
        <dbReference type="EMBL" id="ARN74980.1"/>
    </source>
</evidence>
<evidence type="ECO:0000256" key="2">
    <source>
        <dbReference type="ARBA" id="ARBA00022603"/>
    </source>
</evidence>
<feature type="binding site" evidence="6">
    <location>
        <begin position="230"/>
        <end position="231"/>
    </location>
    <ligand>
        <name>S-adenosyl-L-methionine</name>
        <dbReference type="ChEBI" id="CHEBI:59789"/>
    </ligand>
</feature>
<evidence type="ECO:0000256" key="6">
    <source>
        <dbReference type="PIRSR" id="PIRSR000410-1"/>
    </source>
</evidence>
<dbReference type="InterPro" id="IPR029063">
    <property type="entry name" value="SAM-dependent_MTases_sf"/>
</dbReference>
<dbReference type="PANTHER" id="PTHR24422">
    <property type="entry name" value="CHEMOTAXIS PROTEIN METHYLTRANSFERASE"/>
    <property type="match status" value="1"/>
</dbReference>
<reference evidence="8 9" key="1">
    <citation type="submission" date="2016-11" db="EMBL/GenBank/DDBJ databases">
        <title>Trade-off between light-utilization and light-protection in marine flavobacteria.</title>
        <authorList>
            <person name="Kumagai Y."/>
        </authorList>
    </citation>
    <scope>NUCLEOTIDE SEQUENCE [LARGE SCALE GENOMIC DNA]</scope>
    <source>
        <strain evidence="8 9">NBRC 107125</strain>
    </source>
</reference>
<dbReference type="PROSITE" id="PS50123">
    <property type="entry name" value="CHER"/>
    <property type="match status" value="1"/>
</dbReference>
<dbReference type="Pfam" id="PF03705">
    <property type="entry name" value="CheR_N"/>
    <property type="match status" value="1"/>
</dbReference>
<dbReference type="Proteomes" id="UP000193450">
    <property type="component" value="Chromosome"/>
</dbReference>
<feature type="binding site" evidence="6">
    <location>
        <position position="157"/>
    </location>
    <ligand>
        <name>S-adenosyl-L-methionine</name>
        <dbReference type="ChEBI" id="CHEBI:59789"/>
    </ligand>
</feature>
<sequence>MGRILSRAGDQSRRDEHTLSDKDFRYICKFVYDATGIVLDERKREMVYRRLMRRTRETRLPSFKEYLNFLNSNPEESPKFINAITTNLTSFFRENHHFEFLKSTVLPELLAQSQQRRLRIWSAGCSTGEEPYSIAITLKEAMGNRLNSWDAKILATDLDSDVVATGKAGIYKAERIDGLDTKMIKRWFKKNPQNGRVKTATELGELITFKQLNLLEPWPMKGPFDIIFCRNVVIYFDKPTQQSLFQHYYDMLKPGGYLIIGHSEGLGEMQEKFTAMGKTIFQKIDPLSGSLSNDS</sequence>
<dbReference type="Gene3D" id="3.40.50.150">
    <property type="entry name" value="Vaccinia Virus protein VP39"/>
    <property type="match status" value="1"/>
</dbReference>